<reference evidence="5" key="2">
    <citation type="journal article" date="2022" name="BMC Genomics">
        <title>Comparative genome analysis of mycobacteria focusing on tRNA and non-coding RNA.</title>
        <authorList>
            <person name="Behra P.R.K."/>
            <person name="Pettersson B.M.F."/>
            <person name="Ramesh M."/>
            <person name="Das S."/>
            <person name="Dasgupta S."/>
            <person name="Kirsebom L.A."/>
        </authorList>
    </citation>
    <scope>NUCLEOTIDE SEQUENCE</scope>
    <source>
        <strain evidence="5">DSM 44615</strain>
    </source>
</reference>
<organism evidence="5 6">
    <name type="scientific">[Mycobacterium] manitobense</name>
    <dbReference type="NCBI Taxonomy" id="190147"/>
    <lineage>
        <taxon>Bacteria</taxon>
        <taxon>Bacillati</taxon>
        <taxon>Actinomycetota</taxon>
        <taxon>Actinomycetes</taxon>
        <taxon>Mycobacteriales</taxon>
        <taxon>Mycobacteriaceae</taxon>
        <taxon>Mycolicibacterium</taxon>
    </lineage>
</organism>
<dbReference type="EMBL" id="JACKSJ010000181">
    <property type="protein sequence ID" value="MCV7172294.1"/>
    <property type="molecule type" value="Genomic_DNA"/>
</dbReference>
<dbReference type="Pfam" id="PF20401">
    <property type="entry name" value="Rhomboid_2"/>
    <property type="match status" value="1"/>
</dbReference>
<accession>A0A9X2YS92</accession>
<evidence type="ECO:0000313" key="5">
    <source>
        <dbReference type="EMBL" id="MCV7172294.1"/>
    </source>
</evidence>
<evidence type="ECO:0000256" key="4">
    <source>
        <dbReference type="ARBA" id="ARBA00023136"/>
    </source>
</evidence>
<evidence type="ECO:0000256" key="3">
    <source>
        <dbReference type="ARBA" id="ARBA00022989"/>
    </source>
</evidence>
<evidence type="ECO:0000256" key="1">
    <source>
        <dbReference type="ARBA" id="ARBA00004141"/>
    </source>
</evidence>
<keyword evidence="2" id="KW-0812">Transmembrane</keyword>
<name>A0A9X2YS92_9MYCO</name>
<comment type="caution">
    <text evidence="5">The sequence shown here is derived from an EMBL/GenBank/DDBJ whole genome shotgun (WGS) entry which is preliminary data.</text>
</comment>
<sequence>MEDPAEGRLSAPLTYGWLAVLLVTTRLQRAAGRKRSRLLRQQSTNLHHLSREPLRVLVASLFWLDGRRWWPYVPVYAAVLAPAERRMGSGPWLLVGLTAHIVGTVAGQGYLRRSIRTGQAPSRLENARDVGVSYFVLGVAGAASRYLPRRYRAGAQVLGAGALVVDVVVQPTYTEVGHLTAFLTGLGLTRLAR</sequence>
<gene>
    <name evidence="5" type="ORF">H7I41_20465</name>
</gene>
<dbReference type="GO" id="GO:0016020">
    <property type="term" value="C:membrane"/>
    <property type="evidence" value="ECO:0007669"/>
    <property type="project" value="UniProtKB-SubCell"/>
</dbReference>
<dbReference type="RefSeq" id="WP_264014473.1">
    <property type="nucleotide sequence ID" value="NZ_JACKSJ010000181.1"/>
</dbReference>
<protein>
    <submittedName>
        <fullName evidence="5">Uncharacterized protein</fullName>
    </submittedName>
</protein>
<evidence type="ECO:0000256" key="2">
    <source>
        <dbReference type="ARBA" id="ARBA00022692"/>
    </source>
</evidence>
<dbReference type="Proteomes" id="UP001140293">
    <property type="component" value="Unassembled WGS sequence"/>
</dbReference>
<dbReference type="SUPFAM" id="SSF144091">
    <property type="entry name" value="Rhomboid-like"/>
    <property type="match status" value="1"/>
</dbReference>
<keyword evidence="6" id="KW-1185">Reference proteome</keyword>
<keyword evidence="4" id="KW-0472">Membrane</keyword>
<keyword evidence="3" id="KW-1133">Transmembrane helix</keyword>
<reference evidence="5" key="1">
    <citation type="submission" date="2020-07" db="EMBL/GenBank/DDBJ databases">
        <authorList>
            <person name="Pettersson B.M.F."/>
            <person name="Behra P.R.K."/>
            <person name="Ramesh M."/>
            <person name="Das S."/>
            <person name="Dasgupta S."/>
            <person name="Kirsebom L.A."/>
        </authorList>
    </citation>
    <scope>NUCLEOTIDE SEQUENCE</scope>
    <source>
        <strain evidence="5">DSM 44615</strain>
    </source>
</reference>
<dbReference type="InterPro" id="IPR046862">
    <property type="entry name" value="Rhomboid_2"/>
</dbReference>
<proteinExistence type="predicted"/>
<dbReference type="AlphaFoldDB" id="A0A9X2YS92"/>
<dbReference type="InterPro" id="IPR035952">
    <property type="entry name" value="Rhomboid-like_sf"/>
</dbReference>
<comment type="subcellular location">
    <subcellularLocation>
        <location evidence="1">Membrane</location>
        <topology evidence="1">Multi-pass membrane protein</topology>
    </subcellularLocation>
</comment>
<evidence type="ECO:0000313" key="6">
    <source>
        <dbReference type="Proteomes" id="UP001140293"/>
    </source>
</evidence>